<dbReference type="SUPFAM" id="SSF52540">
    <property type="entry name" value="P-loop containing nucleoside triphosphate hydrolases"/>
    <property type="match status" value="1"/>
</dbReference>
<dbReference type="PANTHER" id="PTHR23155">
    <property type="entry name" value="DISEASE RESISTANCE PROTEIN RP"/>
    <property type="match status" value="1"/>
</dbReference>
<dbReference type="Pfam" id="PF23559">
    <property type="entry name" value="WHD_DRP"/>
    <property type="match status" value="1"/>
</dbReference>
<evidence type="ECO:0000256" key="1">
    <source>
        <dbReference type="ARBA" id="ARBA00022737"/>
    </source>
</evidence>
<dbReference type="SUPFAM" id="SSF52058">
    <property type="entry name" value="L domain-like"/>
    <property type="match status" value="1"/>
</dbReference>
<sequence>MFLVHKRSQGGVLIAKPCNISFYFQIRHSSDLSNKIIAPPVVQEAEQLPEMDPSRTAINVIDKALRLTNEAVLLREADLDIQSLKSELEDLKHLVMSIDITKWNTGEWLMDATKAAQRTKFILDMYVLQTAGHQHRRGSNNMVLREGDNPIKKLNPGDVASEIQRIIKAIQVMKDWALDREFFSLPGGCSIWHADFSLIRRSTIVGFEEGLRRSNDLRFLENSYSFIEEEELVSIKFRKEELVSMLVGPSKRLVISLVGLGGVGKTTLARVIYQSKEVQQHFDCHAWINVPQSYHLKDLFVHLVKTIREDVDSGEEELDRMEEQELISRLKKHLLTKSNNGSRIIVTTRNNATAASCDVFKCLQPLSKEMACELFCKHAFSNSDSGNHPHELSELAREIIRRCHGLPLVIKAIADHLSTGLSDWTMMLNHFHDGFSLTPILNSVISTIFSRSYNDLPFPIRLCFLYFGIFPADFLIPDQKLFTLWIAEGFVREEVGKTFEQVAEMYLNELINRNLVQVLPMKYDGTERMCTVQGFMHEILVAKAKEFEICQVFEERDSTANVEPESRRLSIYGGVINSLEITVEHSRVHSASLFDANGVVITKSSLVSLFERFKLLELLDFENAPLDDLPAELGNLFFLKYLSLRNTKVKMLPKSIALLLNLQTLDTRNTLINELPIEIQKLRKLRHILANVHNDKGSPCSVRGTRIKEGIHFLENLQTLITVEARSSGFDVIKELKKLRKLRCLAISQLDSHIVNALCTSIKKINLLESLSLYASDDLQTLVLKSISTPPPLLRRLILKGRLEMLPGWILRLQNLSTLGLSFSRLTIDPLEALSCSFQKLKQLVLTELRELRVITIERGALPNLEALTIGPSPLLNEVPSRIEHLRNLKALANYDMPTEFVSNMQPDGGSDYLKVQHVSSVIFFYRVQGRSYISFTLGESGLLDYLQGLATNRDAVAQHDLQSSLFFSEREEESASTSTVQQNDVNRLSFSSDRFSFFSDDIED</sequence>
<proteinExistence type="predicted"/>
<evidence type="ECO:0000256" key="2">
    <source>
        <dbReference type="ARBA" id="ARBA00022821"/>
    </source>
</evidence>
<dbReference type="InterPro" id="IPR044974">
    <property type="entry name" value="Disease_R_plants"/>
</dbReference>
<dbReference type="Pfam" id="PF00931">
    <property type="entry name" value="NB-ARC"/>
    <property type="match status" value="1"/>
</dbReference>
<keyword evidence="2" id="KW-0611">Plant defense</keyword>
<keyword evidence="1" id="KW-0677">Repeat</keyword>
<dbReference type="InterPro" id="IPR042197">
    <property type="entry name" value="Apaf_helical"/>
</dbReference>
<evidence type="ECO:0000313" key="6">
    <source>
        <dbReference type="EMBL" id="GMN66357.1"/>
    </source>
</evidence>
<feature type="domain" description="Disease resistance R13L4/SHOC-2-like LRR" evidence="5">
    <location>
        <begin position="605"/>
        <end position="871"/>
    </location>
</feature>
<dbReference type="FunFam" id="1.10.10.10:FF:000322">
    <property type="entry name" value="Probable disease resistance protein At1g63360"/>
    <property type="match status" value="1"/>
</dbReference>
<dbReference type="InterPro" id="IPR055414">
    <property type="entry name" value="LRR_R13L4/SHOC2-like"/>
</dbReference>
<gene>
    <name evidence="6" type="ORF">TIFTF001_035417</name>
</gene>
<evidence type="ECO:0000259" key="4">
    <source>
        <dbReference type="Pfam" id="PF23559"/>
    </source>
</evidence>
<accession>A0AA88E1J1</accession>
<dbReference type="EMBL" id="BTGU01000316">
    <property type="protein sequence ID" value="GMN66357.1"/>
    <property type="molecule type" value="Genomic_DNA"/>
</dbReference>
<reference evidence="6" key="1">
    <citation type="submission" date="2023-07" db="EMBL/GenBank/DDBJ databases">
        <title>draft genome sequence of fig (Ficus carica).</title>
        <authorList>
            <person name="Takahashi T."/>
            <person name="Nishimura K."/>
        </authorList>
    </citation>
    <scope>NUCLEOTIDE SEQUENCE</scope>
</reference>
<dbReference type="InterPro" id="IPR032675">
    <property type="entry name" value="LRR_dom_sf"/>
</dbReference>
<name>A0AA88E1J1_FICCA</name>
<evidence type="ECO:0000259" key="5">
    <source>
        <dbReference type="Pfam" id="PF23598"/>
    </source>
</evidence>
<keyword evidence="7" id="KW-1185">Reference proteome</keyword>
<dbReference type="Gene3D" id="1.10.8.430">
    <property type="entry name" value="Helical domain of apoptotic protease-activating factors"/>
    <property type="match status" value="1"/>
</dbReference>
<feature type="domain" description="NB-ARC" evidence="3">
    <location>
        <begin position="239"/>
        <end position="337"/>
    </location>
</feature>
<dbReference type="InterPro" id="IPR036388">
    <property type="entry name" value="WH-like_DNA-bd_sf"/>
</dbReference>
<feature type="domain" description="Disease resistance protein winged helix" evidence="4">
    <location>
        <begin position="469"/>
        <end position="539"/>
    </location>
</feature>
<dbReference type="Gene3D" id="3.80.10.10">
    <property type="entry name" value="Ribonuclease Inhibitor"/>
    <property type="match status" value="1"/>
</dbReference>
<dbReference type="Pfam" id="PF23598">
    <property type="entry name" value="LRR_14"/>
    <property type="match status" value="1"/>
</dbReference>
<dbReference type="GO" id="GO:0098542">
    <property type="term" value="P:defense response to other organism"/>
    <property type="evidence" value="ECO:0007669"/>
    <property type="project" value="TreeGrafter"/>
</dbReference>
<dbReference type="GO" id="GO:0043531">
    <property type="term" value="F:ADP binding"/>
    <property type="evidence" value="ECO:0007669"/>
    <property type="project" value="InterPro"/>
</dbReference>
<dbReference type="AlphaFoldDB" id="A0AA88E1J1"/>
<protein>
    <submittedName>
        <fullName evidence="6">Uncharacterized protein</fullName>
    </submittedName>
</protein>
<evidence type="ECO:0000313" key="7">
    <source>
        <dbReference type="Proteomes" id="UP001187192"/>
    </source>
</evidence>
<organism evidence="6 7">
    <name type="scientific">Ficus carica</name>
    <name type="common">Common fig</name>
    <dbReference type="NCBI Taxonomy" id="3494"/>
    <lineage>
        <taxon>Eukaryota</taxon>
        <taxon>Viridiplantae</taxon>
        <taxon>Streptophyta</taxon>
        <taxon>Embryophyta</taxon>
        <taxon>Tracheophyta</taxon>
        <taxon>Spermatophyta</taxon>
        <taxon>Magnoliopsida</taxon>
        <taxon>eudicotyledons</taxon>
        <taxon>Gunneridae</taxon>
        <taxon>Pentapetalae</taxon>
        <taxon>rosids</taxon>
        <taxon>fabids</taxon>
        <taxon>Rosales</taxon>
        <taxon>Moraceae</taxon>
        <taxon>Ficeae</taxon>
        <taxon>Ficus</taxon>
    </lineage>
</organism>
<comment type="caution">
    <text evidence="6">The sequence shown here is derived from an EMBL/GenBank/DDBJ whole genome shotgun (WGS) entry which is preliminary data.</text>
</comment>
<dbReference type="Gene3D" id="1.10.10.10">
    <property type="entry name" value="Winged helix-like DNA-binding domain superfamily/Winged helix DNA-binding domain"/>
    <property type="match status" value="1"/>
</dbReference>
<dbReference type="Proteomes" id="UP001187192">
    <property type="component" value="Unassembled WGS sequence"/>
</dbReference>
<evidence type="ECO:0000259" key="3">
    <source>
        <dbReference type="Pfam" id="PF00931"/>
    </source>
</evidence>
<dbReference type="PRINTS" id="PR00364">
    <property type="entry name" value="DISEASERSIST"/>
</dbReference>
<dbReference type="InterPro" id="IPR002182">
    <property type="entry name" value="NB-ARC"/>
</dbReference>
<dbReference type="Gene3D" id="3.40.50.300">
    <property type="entry name" value="P-loop containing nucleotide triphosphate hydrolases"/>
    <property type="match status" value="1"/>
</dbReference>
<dbReference type="PANTHER" id="PTHR23155:SF1052">
    <property type="entry name" value="DISEASE RESISTANCE PROTEIN RPM1"/>
    <property type="match status" value="1"/>
</dbReference>
<dbReference type="InterPro" id="IPR058922">
    <property type="entry name" value="WHD_DRP"/>
</dbReference>
<dbReference type="InterPro" id="IPR027417">
    <property type="entry name" value="P-loop_NTPase"/>
</dbReference>